<accession>A0A1E3X8X2</accession>
<protein>
    <submittedName>
        <fullName evidence="1">Uncharacterized protein</fullName>
    </submittedName>
</protein>
<name>A0A1E3X8X2_9BACT</name>
<comment type="caution">
    <text evidence="1">The sequence shown here is derived from an EMBL/GenBank/DDBJ whole genome shotgun (WGS) entry which is preliminary data.</text>
</comment>
<evidence type="ECO:0000313" key="1">
    <source>
        <dbReference type="EMBL" id="ODS32080.1"/>
    </source>
</evidence>
<dbReference type="EMBL" id="MAYW01000078">
    <property type="protein sequence ID" value="ODS32080.1"/>
    <property type="molecule type" value="Genomic_DNA"/>
</dbReference>
<dbReference type="Proteomes" id="UP000094056">
    <property type="component" value="Unassembled WGS sequence"/>
</dbReference>
<organism evidence="1 2">
    <name type="scientific">Candidatus Scalindua rubra</name>
    <dbReference type="NCBI Taxonomy" id="1872076"/>
    <lineage>
        <taxon>Bacteria</taxon>
        <taxon>Pseudomonadati</taxon>
        <taxon>Planctomycetota</taxon>
        <taxon>Candidatus Brocadiia</taxon>
        <taxon>Candidatus Brocadiales</taxon>
        <taxon>Candidatus Scalinduaceae</taxon>
        <taxon>Candidatus Scalindua</taxon>
    </lineage>
</organism>
<sequence>MEEKFNILEDCFDKDLVDLSMQFQKLLKESNKVPLIVFDGENNYENSIVLGSANVDYLSIKSIYEQLDHYPLKRGPFFYMSQADIYWPSTGGSIDTYIIFTQDGFICNHWAKQSEPVLIRWDAFSGLKKTHDSEVNFDCIHLLQGSAGIEIYINATTGSVKSGNHDEAQLLTNFGYSSLETMWTYIEKNRNASYDSFPMELWYWILKFEDIKID</sequence>
<reference evidence="1 2" key="1">
    <citation type="submission" date="2016-07" db="EMBL/GenBank/DDBJ databases">
        <title>Draft genome of Scalindua rubra, obtained from a brine-seawater interface in the Red Sea, sheds light on salt adaptation in anammox bacteria.</title>
        <authorList>
            <person name="Speth D.R."/>
            <person name="Lagkouvardos I."/>
            <person name="Wang Y."/>
            <person name="Qian P.-Y."/>
            <person name="Dutilh B.E."/>
            <person name="Jetten M.S."/>
        </authorList>
    </citation>
    <scope>NUCLEOTIDE SEQUENCE [LARGE SCALE GENOMIC DNA]</scope>
    <source>
        <strain evidence="1">BSI-1</strain>
    </source>
</reference>
<gene>
    <name evidence="1" type="ORF">SCARUB_02787</name>
</gene>
<dbReference type="AlphaFoldDB" id="A0A1E3X8X2"/>
<evidence type="ECO:0000313" key="2">
    <source>
        <dbReference type="Proteomes" id="UP000094056"/>
    </source>
</evidence>
<proteinExistence type="predicted"/>